<dbReference type="InterPro" id="IPR000073">
    <property type="entry name" value="AB_hydrolase_1"/>
</dbReference>
<organism evidence="2">
    <name type="scientific">marine metagenome</name>
    <dbReference type="NCBI Taxonomy" id="408172"/>
    <lineage>
        <taxon>unclassified sequences</taxon>
        <taxon>metagenomes</taxon>
        <taxon>ecological metagenomes</taxon>
    </lineage>
</organism>
<proteinExistence type="predicted"/>
<evidence type="ECO:0000313" key="2">
    <source>
        <dbReference type="EMBL" id="SUZ71411.1"/>
    </source>
</evidence>
<evidence type="ECO:0000259" key="1">
    <source>
        <dbReference type="Pfam" id="PF00561"/>
    </source>
</evidence>
<dbReference type="Gene3D" id="3.40.50.1820">
    <property type="entry name" value="alpha/beta hydrolase"/>
    <property type="match status" value="1"/>
</dbReference>
<sequence length="297" mass="31859">MPFFSARSGEIYFQQRGARANPPALLIHGVGCQLVEWPDALIDSLVDAGYRAIVFDHRDVGLSHEVDADVPSIEELLSAFSDPLSIQPPYTLEDMANDVIDLLDHLGQSGAHIIGCSMGGMIAQWCAIEHPERVFTLTSLMATTSNPSLPRPSDNVIGAMATSLHVGNGNDAVASSIHAANTNAGPYYPSSEYGIARFIEGAHVRAHRPSGSARQMAAILTAPDRSDLLTELSMPVLAVHGEEDPLIDPSASKDIINCVRNGHLEIIPKLGHDLSEPVIPELVGMIVNHMASIEVLR</sequence>
<dbReference type="PANTHER" id="PTHR43433">
    <property type="entry name" value="HYDROLASE, ALPHA/BETA FOLD FAMILY PROTEIN"/>
    <property type="match status" value="1"/>
</dbReference>
<dbReference type="GO" id="GO:0046503">
    <property type="term" value="P:glycerolipid catabolic process"/>
    <property type="evidence" value="ECO:0007669"/>
    <property type="project" value="TreeGrafter"/>
</dbReference>
<feature type="domain" description="AB hydrolase-1" evidence="1">
    <location>
        <begin position="25"/>
        <end position="273"/>
    </location>
</feature>
<reference evidence="2" key="1">
    <citation type="submission" date="2018-05" db="EMBL/GenBank/DDBJ databases">
        <authorList>
            <person name="Lanie J.A."/>
            <person name="Ng W.-L."/>
            <person name="Kazmierczak K.M."/>
            <person name="Andrzejewski T.M."/>
            <person name="Davidsen T.M."/>
            <person name="Wayne K.J."/>
            <person name="Tettelin H."/>
            <person name="Glass J.I."/>
            <person name="Rusch D."/>
            <person name="Podicherti R."/>
            <person name="Tsui H.-C.T."/>
            <person name="Winkler M.E."/>
        </authorList>
    </citation>
    <scope>NUCLEOTIDE SEQUENCE</scope>
</reference>
<dbReference type="GO" id="GO:0004806">
    <property type="term" value="F:triacylglycerol lipase activity"/>
    <property type="evidence" value="ECO:0007669"/>
    <property type="project" value="TreeGrafter"/>
</dbReference>
<dbReference type="Pfam" id="PF00561">
    <property type="entry name" value="Abhydrolase_1"/>
    <property type="match status" value="1"/>
</dbReference>
<gene>
    <name evidence="2" type="ORF">METZ01_LOCUS24265</name>
</gene>
<protein>
    <recommendedName>
        <fullName evidence="1">AB hydrolase-1 domain-containing protein</fullName>
    </recommendedName>
</protein>
<dbReference type="InterPro" id="IPR050471">
    <property type="entry name" value="AB_hydrolase"/>
</dbReference>
<dbReference type="EMBL" id="UINC01001120">
    <property type="protein sequence ID" value="SUZ71411.1"/>
    <property type="molecule type" value="Genomic_DNA"/>
</dbReference>
<dbReference type="InterPro" id="IPR029058">
    <property type="entry name" value="AB_hydrolase_fold"/>
</dbReference>
<dbReference type="SUPFAM" id="SSF53474">
    <property type="entry name" value="alpha/beta-Hydrolases"/>
    <property type="match status" value="1"/>
</dbReference>
<name>A0A381PWH1_9ZZZZ</name>
<dbReference type="PANTHER" id="PTHR43433:SF5">
    <property type="entry name" value="AB HYDROLASE-1 DOMAIN-CONTAINING PROTEIN"/>
    <property type="match status" value="1"/>
</dbReference>
<dbReference type="AlphaFoldDB" id="A0A381PWH1"/>
<accession>A0A381PWH1</accession>